<dbReference type="EMBL" id="SWLB01000019">
    <property type="protein sequence ID" value="KAF3325725.1"/>
    <property type="molecule type" value="Genomic_DNA"/>
</dbReference>
<sequence>MSYPHHKGSENPEKAQYIQVMKEENKVILKPRALDIIWGNDPRYWRLLDDKAGGTAELVQVCWLEVNGSYSLKSLDPNTDYGLQFKLKLNPDAFGWNENPIYIMVKVGKNGKPNWTSVHLSKNSYGVTFSAPNYQNPLKFRFKNGDEELKFGLYEVWSGRWKGGLVIEEVVISRCP</sequence>
<gene>
    <name evidence="1" type="ORF">FCM35_KLT08805</name>
</gene>
<organism evidence="1 2">
    <name type="scientific">Carex littledalei</name>
    <dbReference type="NCBI Taxonomy" id="544730"/>
    <lineage>
        <taxon>Eukaryota</taxon>
        <taxon>Viridiplantae</taxon>
        <taxon>Streptophyta</taxon>
        <taxon>Embryophyta</taxon>
        <taxon>Tracheophyta</taxon>
        <taxon>Spermatophyta</taxon>
        <taxon>Magnoliopsida</taxon>
        <taxon>Liliopsida</taxon>
        <taxon>Poales</taxon>
        <taxon>Cyperaceae</taxon>
        <taxon>Cyperoideae</taxon>
        <taxon>Cariceae</taxon>
        <taxon>Carex</taxon>
        <taxon>Carex subgen. Euthyceras</taxon>
    </lineage>
</organism>
<comment type="caution">
    <text evidence="1">The sequence shown here is derived from an EMBL/GenBank/DDBJ whole genome shotgun (WGS) entry which is preliminary data.</text>
</comment>
<dbReference type="OrthoDB" id="533833at2759"/>
<dbReference type="Pfam" id="PF14299">
    <property type="entry name" value="PP2"/>
    <property type="match status" value="1"/>
</dbReference>
<dbReference type="PANTHER" id="PTHR32278:SF2">
    <property type="entry name" value="PROTEIN PHLOEM PROTEIN 2-LIKE A9"/>
    <property type="match status" value="1"/>
</dbReference>
<protein>
    <submittedName>
        <fullName evidence="1">Protein PHLOEM PROTEIN 2-LIKE A9 isoform X2</fullName>
    </submittedName>
</protein>
<dbReference type="AlphaFoldDB" id="A0A833VGX3"/>
<dbReference type="Proteomes" id="UP000623129">
    <property type="component" value="Unassembled WGS sequence"/>
</dbReference>
<dbReference type="PANTHER" id="PTHR32278">
    <property type="entry name" value="F-BOX DOMAIN-CONTAINING PROTEIN"/>
    <property type="match status" value="1"/>
</dbReference>
<evidence type="ECO:0000313" key="1">
    <source>
        <dbReference type="EMBL" id="KAF3325725.1"/>
    </source>
</evidence>
<accession>A0A833VGX3</accession>
<evidence type="ECO:0000313" key="2">
    <source>
        <dbReference type="Proteomes" id="UP000623129"/>
    </source>
</evidence>
<name>A0A833VGX3_9POAL</name>
<proteinExistence type="predicted"/>
<reference evidence="1" key="1">
    <citation type="submission" date="2020-01" db="EMBL/GenBank/DDBJ databases">
        <title>Genome sequence of Kobresia littledalei, the first chromosome-level genome in the family Cyperaceae.</title>
        <authorList>
            <person name="Qu G."/>
        </authorList>
    </citation>
    <scope>NUCLEOTIDE SEQUENCE</scope>
    <source>
        <strain evidence="1">C.B.Clarke</strain>
        <tissue evidence="1">Leaf</tissue>
    </source>
</reference>
<dbReference type="InterPro" id="IPR025886">
    <property type="entry name" value="PP2-like"/>
</dbReference>
<keyword evidence="2" id="KW-1185">Reference proteome</keyword>